<feature type="domain" description="HNH nuclease" evidence="1">
    <location>
        <begin position="151"/>
        <end position="202"/>
    </location>
</feature>
<evidence type="ECO:0000313" key="2">
    <source>
        <dbReference type="EMBL" id="AXB56201.1"/>
    </source>
</evidence>
<evidence type="ECO:0000259" key="1">
    <source>
        <dbReference type="Pfam" id="PF13391"/>
    </source>
</evidence>
<organism evidence="2 3">
    <name type="scientific">Flavobacterium fluviale</name>
    <dbReference type="NCBI Taxonomy" id="2249356"/>
    <lineage>
        <taxon>Bacteria</taxon>
        <taxon>Pseudomonadati</taxon>
        <taxon>Bacteroidota</taxon>
        <taxon>Flavobacteriia</taxon>
        <taxon>Flavobacteriales</taxon>
        <taxon>Flavobacteriaceae</taxon>
        <taxon>Flavobacterium</taxon>
    </lineage>
</organism>
<dbReference type="Pfam" id="PF13391">
    <property type="entry name" value="HNH_2"/>
    <property type="match status" value="1"/>
</dbReference>
<protein>
    <submittedName>
        <fullName evidence="2">HNH endonuclease</fullName>
    </submittedName>
</protein>
<accession>A0A344LQK9</accession>
<dbReference type="InterPro" id="IPR003615">
    <property type="entry name" value="HNH_nuc"/>
</dbReference>
<proteinExistence type="predicted"/>
<keyword evidence="3" id="KW-1185">Reference proteome</keyword>
<gene>
    <name evidence="2" type="ORF">HYN86_06135</name>
</gene>
<evidence type="ECO:0000313" key="3">
    <source>
        <dbReference type="Proteomes" id="UP000251561"/>
    </source>
</evidence>
<dbReference type="EMBL" id="CP030261">
    <property type="protein sequence ID" value="AXB56201.1"/>
    <property type="molecule type" value="Genomic_DNA"/>
</dbReference>
<keyword evidence="2" id="KW-0255">Endonuclease</keyword>
<dbReference type="Proteomes" id="UP000251561">
    <property type="component" value="Chromosome"/>
</dbReference>
<name>A0A344LQK9_9FLAO</name>
<dbReference type="GO" id="GO:0004519">
    <property type="term" value="F:endonuclease activity"/>
    <property type="evidence" value="ECO:0007669"/>
    <property type="project" value="UniProtKB-KW"/>
</dbReference>
<reference evidence="2 3" key="1">
    <citation type="submission" date="2018-06" db="EMBL/GenBank/DDBJ databases">
        <title>Genome sequencing of Flavobacterium.</title>
        <authorList>
            <person name="Baek M.-G."/>
            <person name="Yi H."/>
        </authorList>
    </citation>
    <scope>NUCLEOTIDE SEQUENCE [LARGE SCALE GENOMIC DNA]</scope>
    <source>
        <strain evidence="2 3">HYN0086</strain>
    </source>
</reference>
<dbReference type="KEGG" id="ffl:HYN86_06135"/>
<dbReference type="RefSeq" id="WP_113677243.1">
    <property type="nucleotide sequence ID" value="NZ_CP030261.1"/>
</dbReference>
<sequence>MPQKTLWTRDELILAFNLYLTIEFGKIHSKNPDIIRLSGIIGRTPSAVAMRLSNFASIDPFHQQRGIGGLKNGMNQVKPIWSEFFNDKEELLFKSEEILASKENTSIENKYKDLLIDLKDLKGETVIREVKTRVNQCVFRKIVLTNYANKCAITGIDIPELLFASHIVPWSANEKYRLEPENGICFSALYDKAFDKGLIGINVEHKIIFSDSLKEKKNSEYFHKYFAPIENQEIIKAQKYLPRKEFLEHHLDTIFNKQVVL</sequence>
<dbReference type="OrthoDB" id="67788at2"/>
<dbReference type="AlphaFoldDB" id="A0A344LQK9"/>
<keyword evidence="2" id="KW-0378">Hydrolase</keyword>
<keyword evidence="2" id="KW-0540">Nuclease</keyword>